<organism evidence="2 3">
    <name type="scientific">Dendrobium chrysotoxum</name>
    <name type="common">Orchid</name>
    <dbReference type="NCBI Taxonomy" id="161865"/>
    <lineage>
        <taxon>Eukaryota</taxon>
        <taxon>Viridiplantae</taxon>
        <taxon>Streptophyta</taxon>
        <taxon>Embryophyta</taxon>
        <taxon>Tracheophyta</taxon>
        <taxon>Spermatophyta</taxon>
        <taxon>Magnoliopsida</taxon>
        <taxon>Liliopsida</taxon>
        <taxon>Asparagales</taxon>
        <taxon>Orchidaceae</taxon>
        <taxon>Epidendroideae</taxon>
        <taxon>Malaxideae</taxon>
        <taxon>Dendrobiinae</taxon>
        <taxon>Dendrobium</taxon>
    </lineage>
</organism>
<proteinExistence type="predicted"/>
<name>A0AAV7GWF1_DENCH</name>
<evidence type="ECO:0000313" key="3">
    <source>
        <dbReference type="Proteomes" id="UP000775213"/>
    </source>
</evidence>
<sequence length="515" mass="57973">MPDLAFSRQKFGQETDWDGPTATVPAHPHIMTFLAHSTRVPACAAACLARTFARAARVVFRVDWLLLAGGSANHRQAPLYAGAMSGDHLPSRNQVVRGDPVALLMFHFPNDVVTAVPKWSDRAGLPPPGYLTVCEISLLVGLRFPPPIELIKISGLIEKWGKMRDLPAPLHVREEDIMRILKIPNFEYLLYGVRYLNKYIEEEFMFRVGLSFHAGRSDALILKPSSKIPEPPAPTTKVAPKRQAGGEDPQVLLKKKLEGVATSTSKVPPDSSPIKFHIPGDVLSHQYIIRHKADDLLSRSTELKVELIEALNKWNAKSMKVKYLQGEYKRKYDLKTKEINLKEAQVTTTQLRKYQKASVEKVTVLEAENKRSQTLITEKEATLIGFESSRVIKDFKNFIAFKTIIQEHWKTGVEIEGLTPSKAFDDSPPDSDGGEIESELQKAFALEVDDEIGFSHRGEKRQMPGIPDSGTDFEIDVNWSGRFPRCDYCAYWPLQWYFRIVGLAISHKRCQIITG</sequence>
<evidence type="ECO:0000256" key="1">
    <source>
        <dbReference type="SAM" id="MobiDB-lite"/>
    </source>
</evidence>
<reference evidence="2 3" key="1">
    <citation type="journal article" date="2021" name="Hortic Res">
        <title>Chromosome-scale assembly of the Dendrobium chrysotoxum genome enhances the understanding of orchid evolution.</title>
        <authorList>
            <person name="Zhang Y."/>
            <person name="Zhang G.Q."/>
            <person name="Zhang D."/>
            <person name="Liu X.D."/>
            <person name="Xu X.Y."/>
            <person name="Sun W.H."/>
            <person name="Yu X."/>
            <person name="Zhu X."/>
            <person name="Wang Z.W."/>
            <person name="Zhao X."/>
            <person name="Zhong W.Y."/>
            <person name="Chen H."/>
            <person name="Yin W.L."/>
            <person name="Huang T."/>
            <person name="Niu S.C."/>
            <person name="Liu Z.J."/>
        </authorList>
    </citation>
    <scope>NUCLEOTIDE SEQUENCE [LARGE SCALE GENOMIC DNA]</scope>
    <source>
        <strain evidence="2">Lindl</strain>
    </source>
</reference>
<protein>
    <submittedName>
        <fullName evidence="2">Uncharacterized protein</fullName>
    </submittedName>
</protein>
<dbReference type="AlphaFoldDB" id="A0AAV7GWF1"/>
<feature type="region of interest" description="Disordered" evidence="1">
    <location>
        <begin position="225"/>
        <end position="246"/>
    </location>
</feature>
<accession>A0AAV7GWF1</accession>
<evidence type="ECO:0000313" key="2">
    <source>
        <dbReference type="EMBL" id="KAH0461021.1"/>
    </source>
</evidence>
<keyword evidence="3" id="KW-1185">Reference proteome</keyword>
<dbReference type="EMBL" id="JAGFBR010000009">
    <property type="protein sequence ID" value="KAH0461021.1"/>
    <property type="molecule type" value="Genomic_DNA"/>
</dbReference>
<gene>
    <name evidence="2" type="ORF">IEQ34_008596</name>
</gene>
<dbReference type="Proteomes" id="UP000775213">
    <property type="component" value="Unassembled WGS sequence"/>
</dbReference>
<comment type="caution">
    <text evidence="2">The sequence shown here is derived from an EMBL/GenBank/DDBJ whole genome shotgun (WGS) entry which is preliminary data.</text>
</comment>